<feature type="transmembrane region" description="Helical" evidence="2">
    <location>
        <begin position="780"/>
        <end position="803"/>
    </location>
</feature>
<feature type="transmembrane region" description="Helical" evidence="2">
    <location>
        <begin position="740"/>
        <end position="759"/>
    </location>
</feature>
<evidence type="ECO:0000313" key="3">
    <source>
        <dbReference type="EMBL" id="SVP95119.1"/>
    </source>
</evidence>
<feature type="coiled-coil region" evidence="1">
    <location>
        <begin position="607"/>
        <end position="648"/>
    </location>
</feature>
<reference evidence="4" key="1">
    <citation type="submission" date="2018-07" db="EMBL/GenBank/DDBJ databases">
        <authorList>
            <person name="Quirk P.G."/>
            <person name="Krulwich T.A."/>
        </authorList>
    </citation>
    <scope>NUCLEOTIDE SEQUENCE</scope>
    <source>
        <strain evidence="4">Anand</strain>
    </source>
</reference>
<feature type="transmembrane region" description="Helical" evidence="2">
    <location>
        <begin position="704"/>
        <end position="728"/>
    </location>
</feature>
<dbReference type="AlphaFoldDB" id="A0A3B0N275"/>
<sequence>MTVNQSSSTNQNKIGYEDFINKLQRSIGVNDIHHIFCKLIVGFISMLSCYINDQINVSSSLYGRGFKIPPNNLSIYIVKLHSYRSLLMMVACFLYYIINLMIIDLCPKNIVNIVQNSLSLFFIYLLIISRFMLFFFSFFTPCLSLRIYYILIIEGAFSGFFQTSLILLVPQYSSIIVISKDILALLFFLIQLFYDFILSHRPLIMIRIQFLISVFLTIIGFGLWAFYLFYYNKNEPDSHKEKNVDFDSLDNINKTIKNKEIGYDNIKAFLDKISDKINTINITESNKEEIIKELKEKIEECVSLNFTFKSLEYYITGQNFIDEFIEKLKLITIYTKDLITAFIKVRNKLYENVDIDKILGSFFGKFNEKIISNNFIYDTFEEIKKEKKIDLDICILFEESKNESEKQDNKTMLKTLMDMLKSKNDFKKSSLELLTQLKKMLYKKILSGFDYYNTINEILSIINSHLSLLSKFEDNFSNKNLIIYLTKTVNSTNNIIISRKYDHVRDQIKELLQKLTNQENSINKNELIIHSSFVKLSESFNKLDIIRSDIDNLKSQEIIKNNIQYLKKYKEKLKNPQVEYLFTISKITLDSTVEKIDELISKYNTAVTNCEKTLESIKLRLDELLNNLNEIKESNDKLEKSIKDLKSSYSIINETEEKLKNLLFFKFIKALYPFLMIVPTCFFKHFLYPSILPFALLMRSESHYINIATNIFHIVFCLAIFFLYLYSYDYMDYVWKYFDYVWLISIIPFTILIITLLAIHTKIGIFHRITLSLRKVFVLSLFYVLSFTVMESISYVCVADYVYNRTEYPAHNLKYLLYQHLLALTCSYVFSKLSVGYNHTRIELGHVAPYYQTELELTDLEIFWFLIKGTFKSTFRDILFLARTDIREYL</sequence>
<evidence type="ECO:0000313" key="4">
    <source>
        <dbReference type="EMBL" id="SVP95652.1"/>
    </source>
</evidence>
<feature type="transmembrane region" description="Helical" evidence="2">
    <location>
        <begin position="147"/>
        <end position="169"/>
    </location>
</feature>
<organism evidence="4">
    <name type="scientific">Theileria annulata</name>
    <dbReference type="NCBI Taxonomy" id="5874"/>
    <lineage>
        <taxon>Eukaryota</taxon>
        <taxon>Sar</taxon>
        <taxon>Alveolata</taxon>
        <taxon>Apicomplexa</taxon>
        <taxon>Aconoidasida</taxon>
        <taxon>Piroplasmida</taxon>
        <taxon>Theileriidae</taxon>
        <taxon>Theileria</taxon>
    </lineage>
</organism>
<keyword evidence="1" id="KW-0175">Coiled coil</keyword>
<keyword evidence="2" id="KW-0472">Membrane</keyword>
<dbReference type="EMBL" id="UIVS01000004">
    <property type="protein sequence ID" value="SVP95652.1"/>
    <property type="molecule type" value="Genomic_DNA"/>
</dbReference>
<feature type="transmembrane region" description="Helical" evidence="2">
    <location>
        <begin position="73"/>
        <end position="98"/>
    </location>
</feature>
<name>A0A3B0N275_THEAN</name>
<evidence type="ECO:0000256" key="1">
    <source>
        <dbReference type="SAM" id="Coils"/>
    </source>
</evidence>
<keyword evidence="2" id="KW-0812">Transmembrane</keyword>
<accession>A0A3B0N275</accession>
<keyword evidence="2" id="KW-1133">Transmembrane helix</keyword>
<feature type="transmembrane region" description="Helical" evidence="2">
    <location>
        <begin position="210"/>
        <end position="230"/>
    </location>
</feature>
<feature type="transmembrane region" description="Helical" evidence="2">
    <location>
        <begin position="175"/>
        <end position="198"/>
    </location>
</feature>
<feature type="transmembrane region" description="Helical" evidence="2">
    <location>
        <begin position="118"/>
        <end position="140"/>
    </location>
</feature>
<dbReference type="EMBL" id="UIVT01000004">
    <property type="protein sequence ID" value="SVP95119.1"/>
    <property type="molecule type" value="Genomic_DNA"/>
</dbReference>
<gene>
    <name evidence="3" type="ORF">TAT_000381800</name>
    <name evidence="4" type="ORF">TAV_000381700</name>
</gene>
<protein>
    <submittedName>
        <fullName evidence="4">Uncharacterized protein</fullName>
    </submittedName>
</protein>
<evidence type="ECO:0000256" key="2">
    <source>
        <dbReference type="SAM" id="Phobius"/>
    </source>
</evidence>
<feature type="transmembrane region" description="Helical" evidence="2">
    <location>
        <begin position="815"/>
        <end position="831"/>
    </location>
</feature>
<proteinExistence type="predicted"/>
<dbReference type="VEuPathDB" id="PiroplasmaDB:TA10475"/>